<protein>
    <submittedName>
        <fullName evidence="1">Uncharacterized protein</fullName>
    </submittedName>
</protein>
<proteinExistence type="predicted"/>
<accession>U9SVQ5</accession>
<reference evidence="1" key="1">
    <citation type="submission" date="2013-07" db="EMBL/GenBank/DDBJ databases">
        <title>The genome of an arbuscular mycorrhizal fungus provides insights into the evolution of the oldest plant symbiosis.</title>
        <authorList>
            <consortium name="DOE Joint Genome Institute"/>
            <person name="Tisserant E."/>
            <person name="Malbreil M."/>
            <person name="Kuo A."/>
            <person name="Kohler A."/>
            <person name="Symeonidi A."/>
            <person name="Balestrini R."/>
            <person name="Charron P."/>
            <person name="Duensing N."/>
            <person name="Frei-dit-Frey N."/>
            <person name="Gianinazzi-Pearson V."/>
            <person name="Gilbert B."/>
            <person name="Handa Y."/>
            <person name="Hijri M."/>
            <person name="Kaul R."/>
            <person name="Kawaguchi M."/>
            <person name="Krajinski F."/>
            <person name="Lammers P."/>
            <person name="Lapierre D."/>
            <person name="Masclaux F.G."/>
            <person name="Murat C."/>
            <person name="Morin E."/>
            <person name="Ndikumana S."/>
            <person name="Pagni M."/>
            <person name="Petitpierre D."/>
            <person name="Requena N."/>
            <person name="Rosikiewicz P."/>
            <person name="Riley R."/>
            <person name="Saito K."/>
            <person name="San Clemente H."/>
            <person name="Shapiro H."/>
            <person name="van Tuinen D."/>
            <person name="Becard G."/>
            <person name="Bonfante P."/>
            <person name="Paszkowski U."/>
            <person name="Shachar-Hill Y."/>
            <person name="Young J.P."/>
            <person name="Sanders I.R."/>
            <person name="Henrissat B."/>
            <person name="Rensing S.A."/>
            <person name="Grigoriev I.V."/>
            <person name="Corradi N."/>
            <person name="Roux C."/>
            <person name="Martin F."/>
        </authorList>
    </citation>
    <scope>NUCLEOTIDE SEQUENCE</scope>
    <source>
        <strain evidence="1">DAOM 197198</strain>
    </source>
</reference>
<gene>
    <name evidence="1" type="ORF">GLOINDRAFT_88641</name>
</gene>
<sequence>MNGGHLCKLVMCKFTRGQVRWYWNSKESVNEKCLFEKNIITAFNKYNIMIEIELTCRLCREIEENPESFTIKIERRINDVIYIEHDHLELWKVKKVKIDVLEKLEVTELVSKHWEEQPGRKHFHVIVCSKLIIKDRENRRLKKLVEKIKKLTDLSLSDGNISVEVITNHTSIDDEEKLMSDCYRQIYTFMSYDLYHQWEWSTSALENEA</sequence>
<name>U9SVQ5_RHIID</name>
<evidence type="ECO:0000313" key="1">
    <source>
        <dbReference type="EMBL" id="ERZ98122.1"/>
    </source>
</evidence>
<dbReference type="EMBL" id="KI299031">
    <property type="protein sequence ID" value="ERZ98122.1"/>
    <property type="molecule type" value="Genomic_DNA"/>
</dbReference>
<dbReference type="AlphaFoldDB" id="U9SVQ5"/>
<dbReference type="VEuPathDB" id="FungiDB:RhiirFUN_011329"/>
<dbReference type="HOGENOM" id="CLU_1316019_0_0_1"/>
<organism evidence="1">
    <name type="scientific">Rhizophagus irregularis (strain DAOM 181602 / DAOM 197198 / MUCL 43194)</name>
    <name type="common">Arbuscular mycorrhizal fungus</name>
    <name type="synonym">Glomus intraradices</name>
    <dbReference type="NCBI Taxonomy" id="747089"/>
    <lineage>
        <taxon>Eukaryota</taxon>
        <taxon>Fungi</taxon>
        <taxon>Fungi incertae sedis</taxon>
        <taxon>Mucoromycota</taxon>
        <taxon>Glomeromycotina</taxon>
        <taxon>Glomeromycetes</taxon>
        <taxon>Glomerales</taxon>
        <taxon>Glomeraceae</taxon>
        <taxon>Rhizophagus</taxon>
    </lineage>
</organism>